<organism evidence="1 2">
    <name type="scientific">Rhodopirellula halodulae</name>
    <dbReference type="NCBI Taxonomy" id="2894198"/>
    <lineage>
        <taxon>Bacteria</taxon>
        <taxon>Pseudomonadati</taxon>
        <taxon>Planctomycetota</taxon>
        <taxon>Planctomycetia</taxon>
        <taxon>Pirellulales</taxon>
        <taxon>Pirellulaceae</taxon>
        <taxon>Rhodopirellula</taxon>
    </lineage>
</organism>
<evidence type="ECO:0000313" key="2">
    <source>
        <dbReference type="Proteomes" id="UP001430306"/>
    </source>
</evidence>
<name>A0ABS8NNV2_9BACT</name>
<sequence length="111" mass="12569">MTNNDIQYQEYAKQELNKARLARDKWLAGEMSHMDMRDVFNCLCIKSIVNSGLGDAFVDIEQAGCAAEWLADSRIGADEPQRARSYSLEEWNQHLIDGGTQDLYGILPTLE</sequence>
<dbReference type="Proteomes" id="UP001430306">
    <property type="component" value="Unassembled WGS sequence"/>
</dbReference>
<comment type="caution">
    <text evidence="1">The sequence shown here is derived from an EMBL/GenBank/DDBJ whole genome shotgun (WGS) entry which is preliminary data.</text>
</comment>
<dbReference type="EMBL" id="JAJKFW010000064">
    <property type="protein sequence ID" value="MCC9645186.1"/>
    <property type="molecule type" value="Genomic_DNA"/>
</dbReference>
<protein>
    <submittedName>
        <fullName evidence="1">Uncharacterized protein</fullName>
    </submittedName>
</protein>
<gene>
    <name evidence="1" type="ORF">LOC71_23145</name>
</gene>
<accession>A0ABS8NNV2</accession>
<dbReference type="RefSeq" id="WP_230276826.1">
    <property type="nucleotide sequence ID" value="NZ_JAJKFW010000064.1"/>
</dbReference>
<reference evidence="1" key="1">
    <citation type="submission" date="2021-11" db="EMBL/GenBank/DDBJ databases">
        <title>Genome sequence.</title>
        <authorList>
            <person name="Sun Q."/>
        </authorList>
    </citation>
    <scope>NUCLEOTIDE SEQUENCE</scope>
    <source>
        <strain evidence="1">JC740</strain>
    </source>
</reference>
<evidence type="ECO:0000313" key="1">
    <source>
        <dbReference type="EMBL" id="MCC9645186.1"/>
    </source>
</evidence>
<proteinExistence type="predicted"/>
<keyword evidence="2" id="KW-1185">Reference proteome</keyword>